<dbReference type="Proteomes" id="UP001152484">
    <property type="component" value="Unassembled WGS sequence"/>
</dbReference>
<keyword evidence="3" id="KW-1133">Transmembrane helix</keyword>
<organism evidence="4 5">
    <name type="scientific">Cuscuta europaea</name>
    <name type="common">European dodder</name>
    <dbReference type="NCBI Taxonomy" id="41803"/>
    <lineage>
        <taxon>Eukaryota</taxon>
        <taxon>Viridiplantae</taxon>
        <taxon>Streptophyta</taxon>
        <taxon>Embryophyta</taxon>
        <taxon>Tracheophyta</taxon>
        <taxon>Spermatophyta</taxon>
        <taxon>Magnoliopsida</taxon>
        <taxon>eudicotyledons</taxon>
        <taxon>Gunneridae</taxon>
        <taxon>Pentapetalae</taxon>
        <taxon>asterids</taxon>
        <taxon>lamiids</taxon>
        <taxon>Solanales</taxon>
        <taxon>Convolvulaceae</taxon>
        <taxon>Cuscuteae</taxon>
        <taxon>Cuscuta</taxon>
        <taxon>Cuscuta subgen. Cuscuta</taxon>
    </lineage>
</organism>
<keyword evidence="1" id="KW-0175">Coiled coil</keyword>
<dbReference type="PANTHER" id="PTHR34121">
    <property type="entry name" value="MYOSIN-11"/>
    <property type="match status" value="1"/>
</dbReference>
<keyword evidence="3" id="KW-0812">Transmembrane</keyword>
<evidence type="ECO:0000256" key="2">
    <source>
        <dbReference type="SAM" id="MobiDB-lite"/>
    </source>
</evidence>
<feature type="transmembrane region" description="Helical" evidence="3">
    <location>
        <begin position="487"/>
        <end position="510"/>
    </location>
</feature>
<evidence type="ECO:0000256" key="3">
    <source>
        <dbReference type="SAM" id="Phobius"/>
    </source>
</evidence>
<feature type="region of interest" description="Disordered" evidence="2">
    <location>
        <begin position="616"/>
        <end position="660"/>
    </location>
</feature>
<feature type="compositionally biased region" description="Polar residues" evidence="2">
    <location>
        <begin position="639"/>
        <end position="656"/>
    </location>
</feature>
<protein>
    <submittedName>
        <fullName evidence="4">Uncharacterized protein</fullName>
    </submittedName>
</protein>
<dbReference type="EMBL" id="CAMAPE010000027">
    <property type="protein sequence ID" value="CAH9091765.1"/>
    <property type="molecule type" value="Genomic_DNA"/>
</dbReference>
<evidence type="ECO:0000313" key="5">
    <source>
        <dbReference type="Proteomes" id="UP001152484"/>
    </source>
</evidence>
<dbReference type="OrthoDB" id="2019255at2759"/>
<proteinExistence type="predicted"/>
<comment type="caution">
    <text evidence="4">The sequence shown here is derived from an EMBL/GenBank/DDBJ whole genome shotgun (WGS) entry which is preliminary data.</text>
</comment>
<evidence type="ECO:0000256" key="1">
    <source>
        <dbReference type="SAM" id="Coils"/>
    </source>
</evidence>
<accession>A0A9P0Z9E4</accession>
<dbReference type="PANTHER" id="PTHR34121:SF8">
    <property type="match status" value="1"/>
</dbReference>
<reference evidence="4" key="1">
    <citation type="submission" date="2022-07" db="EMBL/GenBank/DDBJ databases">
        <authorList>
            <person name="Macas J."/>
            <person name="Novak P."/>
            <person name="Neumann P."/>
        </authorList>
    </citation>
    <scope>NUCLEOTIDE SEQUENCE</scope>
</reference>
<keyword evidence="5" id="KW-1185">Reference proteome</keyword>
<keyword evidence="3" id="KW-0472">Membrane</keyword>
<sequence>MSWLRSAVSKAVEVGGNGNITRNLRSYAGSVVQHAGYAGFDDSKKIHDRSGPGNIKSFKHALKRLEEQSVSCRGIERLQQLRRWLVALKEIERLHEAKAEAGKNIEPLDISISKKDLPKEPTMVLYHDPDLGGEPMNFKDLFLRSQALEGIVLSVILEAPDDEEVSLLTEIFGLCLTGGKEVCDATIASIEALAKAFSSYNDELLAKKEDLLLFAQSAIAGLKINADIARIDSEVSNIQQDLHKMQCWPPSKEVGKSCGSSTEITETLKEELAQIQLFSKLESLLLQEKILLNRSEPGSHFQKVDKLKVLSESLSCSASKAEERISESRLQREGALSFRISKANEFSHLEKELTVKIHELEKQKDDLEAELIKVNCTLSSAHAHLRNAREERDQFNEASNEIIQHIQMKEEELSRSIASYRAEADVCDAFIYFLEDTQGFESSYIRQKEKHVNEELERCEDYFGDLVIRVLSAYQDCMTLHLMKLQLSVFVFNISIISISISWVLVWFMLTIYQDELRPSILNVKKLAEDLIGSEIMDTAPNRDNKSAVDARRRLEEEYLKAETKLITTFSVVESIKKQFYAQTEGISRKDYENVNQQFESLGTIKEEFESINRPSLEVETPSRRSKPLKLMSEPNTPPSFNQNVEPVTPGSPLQNERTHRSLMRGSLRKSLSMAIRQTNDAVSFARGEEGFVSQKILRTKTVDPAAQLSKLKMELELENSTRDQSFDEIYDWESDVNDKERIHVGE</sequence>
<dbReference type="AlphaFoldDB" id="A0A9P0Z9E4"/>
<feature type="coiled-coil region" evidence="1">
    <location>
        <begin position="350"/>
        <end position="398"/>
    </location>
</feature>
<evidence type="ECO:0000313" key="4">
    <source>
        <dbReference type="EMBL" id="CAH9091765.1"/>
    </source>
</evidence>
<gene>
    <name evidence="4" type="ORF">CEURO_LOCUS11694</name>
</gene>
<name>A0A9P0Z9E4_CUSEU</name>